<sequence length="126" mass="13980">MNDLHLRPKVRDSLSFLYLEHCKIEQDEKSVAAYNAEGKTSIPCASLSLLMLGPGTSVTHAAVTALADNGCLVLWTGEQGIRMYAQGMGESRSSANLIRQAYALSSPSLRMQVVRRMYEMRFPEKL</sequence>
<keyword evidence="4" id="KW-0378">Hydrolase</keyword>
<keyword evidence="6" id="KW-0051">Antiviral defense</keyword>
<keyword evidence="1" id="KW-0540">Nuclease</keyword>
<protein>
    <submittedName>
        <fullName evidence="7">CRISP-associated protein Cas1</fullName>
    </submittedName>
</protein>
<evidence type="ECO:0000256" key="5">
    <source>
        <dbReference type="ARBA" id="ARBA00022842"/>
    </source>
</evidence>
<evidence type="ECO:0000256" key="3">
    <source>
        <dbReference type="ARBA" id="ARBA00022759"/>
    </source>
</evidence>
<dbReference type="Gene3D" id="3.100.10.20">
    <property type="entry name" value="CRISPR-associated endonuclease Cas1, N-terminal domain"/>
    <property type="match status" value="1"/>
</dbReference>
<feature type="non-terminal residue" evidence="7">
    <location>
        <position position="126"/>
    </location>
</feature>
<comment type="caution">
    <text evidence="7">The sequence shown here is derived from an EMBL/GenBank/DDBJ whole genome shotgun (WGS) entry which is preliminary data.</text>
</comment>
<evidence type="ECO:0000256" key="2">
    <source>
        <dbReference type="ARBA" id="ARBA00022723"/>
    </source>
</evidence>
<evidence type="ECO:0000313" key="8">
    <source>
        <dbReference type="Proteomes" id="UP000585609"/>
    </source>
</evidence>
<reference evidence="7 8" key="1">
    <citation type="journal article" date="2020" name="Front. Microbiol.">
        <title>Single-cell genomics of novel Actinobacteria with the Wood-Ljungdahl pathway discovered in a serpentinizing system.</title>
        <authorList>
            <person name="Merino N."/>
            <person name="Kawai M."/>
            <person name="Boyd E.S."/>
            <person name="Colman D.R."/>
            <person name="McGlynn S.E."/>
            <person name="Nealson K.H."/>
            <person name="Kurokawa K."/>
            <person name="Hongoh Y."/>
        </authorList>
    </citation>
    <scope>NUCLEOTIDE SEQUENCE [LARGE SCALE GENOMIC DNA]</scope>
    <source>
        <strain evidence="7 8">S09_30</strain>
    </source>
</reference>
<proteinExistence type="predicted"/>
<keyword evidence="2" id="KW-0479">Metal-binding</keyword>
<dbReference type="EMBL" id="BLRW01000561">
    <property type="protein sequence ID" value="GFP24434.1"/>
    <property type="molecule type" value="Genomic_DNA"/>
</dbReference>
<dbReference type="GO" id="GO:0043571">
    <property type="term" value="P:maintenance of CRISPR repeat elements"/>
    <property type="evidence" value="ECO:0007669"/>
    <property type="project" value="InterPro"/>
</dbReference>
<keyword evidence="3" id="KW-0255">Endonuclease</keyword>
<dbReference type="InterPro" id="IPR042211">
    <property type="entry name" value="CRISPR-assoc_Cas1_N"/>
</dbReference>
<dbReference type="GO" id="GO:0003676">
    <property type="term" value="F:nucleic acid binding"/>
    <property type="evidence" value="ECO:0007669"/>
    <property type="project" value="InterPro"/>
</dbReference>
<dbReference type="Pfam" id="PF01867">
    <property type="entry name" value="Cas_Cas1"/>
    <property type="match status" value="1"/>
</dbReference>
<accession>A0A6V8NYC2</accession>
<dbReference type="Proteomes" id="UP000585609">
    <property type="component" value="Unassembled WGS sequence"/>
</dbReference>
<gene>
    <name evidence="7" type="ORF">HKBW3S09_01901</name>
</gene>
<dbReference type="AlphaFoldDB" id="A0A6V8NYC2"/>
<dbReference type="GO" id="GO:0051607">
    <property type="term" value="P:defense response to virus"/>
    <property type="evidence" value="ECO:0007669"/>
    <property type="project" value="UniProtKB-KW"/>
</dbReference>
<evidence type="ECO:0000313" key="7">
    <source>
        <dbReference type="EMBL" id="GFP24434.1"/>
    </source>
</evidence>
<evidence type="ECO:0000256" key="1">
    <source>
        <dbReference type="ARBA" id="ARBA00022722"/>
    </source>
</evidence>
<organism evidence="7 8">
    <name type="scientific">Candidatus Hakubella thermalkaliphila</name>
    <dbReference type="NCBI Taxonomy" id="2754717"/>
    <lineage>
        <taxon>Bacteria</taxon>
        <taxon>Bacillati</taxon>
        <taxon>Actinomycetota</taxon>
        <taxon>Actinomycetota incertae sedis</taxon>
        <taxon>Candidatus Hakubellales</taxon>
        <taxon>Candidatus Hakubellaceae</taxon>
        <taxon>Candidatus Hakubella</taxon>
    </lineage>
</organism>
<name>A0A6V8NYC2_9ACTN</name>
<dbReference type="GO" id="GO:0016787">
    <property type="term" value="F:hydrolase activity"/>
    <property type="evidence" value="ECO:0007669"/>
    <property type="project" value="UniProtKB-KW"/>
</dbReference>
<dbReference type="GO" id="GO:0004519">
    <property type="term" value="F:endonuclease activity"/>
    <property type="evidence" value="ECO:0007669"/>
    <property type="project" value="UniProtKB-KW"/>
</dbReference>
<evidence type="ECO:0000256" key="4">
    <source>
        <dbReference type="ARBA" id="ARBA00022801"/>
    </source>
</evidence>
<evidence type="ECO:0000256" key="6">
    <source>
        <dbReference type="ARBA" id="ARBA00023118"/>
    </source>
</evidence>
<dbReference type="GO" id="GO:0046872">
    <property type="term" value="F:metal ion binding"/>
    <property type="evidence" value="ECO:0007669"/>
    <property type="project" value="UniProtKB-KW"/>
</dbReference>
<keyword evidence="5" id="KW-0460">Magnesium</keyword>
<dbReference type="InterPro" id="IPR002729">
    <property type="entry name" value="CRISPR-assoc_Cas1"/>
</dbReference>